<organism evidence="1 2">
    <name type="scientific">Nicotiana tabacum</name>
    <name type="common">Common tobacco</name>
    <dbReference type="NCBI Taxonomy" id="4097"/>
    <lineage>
        <taxon>Eukaryota</taxon>
        <taxon>Viridiplantae</taxon>
        <taxon>Streptophyta</taxon>
        <taxon>Embryophyta</taxon>
        <taxon>Tracheophyta</taxon>
        <taxon>Spermatophyta</taxon>
        <taxon>Magnoliopsida</taxon>
        <taxon>eudicotyledons</taxon>
        <taxon>Gunneridae</taxon>
        <taxon>Pentapetalae</taxon>
        <taxon>asterids</taxon>
        <taxon>lamiids</taxon>
        <taxon>Solanales</taxon>
        <taxon>Solanaceae</taxon>
        <taxon>Nicotianoideae</taxon>
        <taxon>Nicotianeae</taxon>
        <taxon>Nicotiana</taxon>
    </lineage>
</organism>
<gene>
    <name evidence="2" type="primary">LOC142165949</name>
</gene>
<sequence length="234" mass="27909">MEKDTLSSQTSKRHIEANWCKRWKSGEMKKLLWWCAWSIYEEDFQDQLKNMGDMDEDAMRDLLHYPPQSWCRAYFDTVCKNMAANNNFTESFNVWILDARYKPIVKMLEDIRVKGITLLREHEVQVKSWTRDFSPQSMKLYANYLKIAHTCLLHFNGDAGYEIREGEDKHTVRMEVKQCSCRQWQLSGIPCPHTIKALIYKRNDPLEQMHWWYSKDAALKAYSHKLQPVKGEKF</sequence>
<proteinExistence type="predicted"/>
<dbReference type="RefSeq" id="XP_075080441.1">
    <property type="nucleotide sequence ID" value="XM_075224340.1"/>
</dbReference>
<keyword evidence="1" id="KW-1185">Reference proteome</keyword>
<dbReference type="Proteomes" id="UP000790787">
    <property type="component" value="Chromosome 11"/>
</dbReference>
<accession>A0AC58S624</accession>
<evidence type="ECO:0000313" key="2">
    <source>
        <dbReference type="RefSeq" id="XP_075080441.1"/>
    </source>
</evidence>
<protein>
    <submittedName>
        <fullName evidence="2">Uncharacterized protein LOC142165949</fullName>
    </submittedName>
</protein>
<name>A0AC58S624_TOBAC</name>
<reference evidence="1" key="1">
    <citation type="journal article" date="2014" name="Nat. Commun.">
        <title>The tobacco genome sequence and its comparison with those of tomato and potato.</title>
        <authorList>
            <person name="Sierro N."/>
            <person name="Battey J.N."/>
            <person name="Ouadi S."/>
            <person name="Bakaher N."/>
            <person name="Bovet L."/>
            <person name="Willig A."/>
            <person name="Goepfert S."/>
            <person name="Peitsch M.C."/>
            <person name="Ivanov N.V."/>
        </authorList>
    </citation>
    <scope>NUCLEOTIDE SEQUENCE [LARGE SCALE GENOMIC DNA]</scope>
</reference>
<reference evidence="2" key="2">
    <citation type="submission" date="2025-08" db="UniProtKB">
        <authorList>
            <consortium name="RefSeq"/>
        </authorList>
    </citation>
    <scope>IDENTIFICATION</scope>
    <source>
        <tissue evidence="2">Leaf</tissue>
    </source>
</reference>
<evidence type="ECO:0000313" key="1">
    <source>
        <dbReference type="Proteomes" id="UP000790787"/>
    </source>
</evidence>